<evidence type="ECO:0000256" key="1">
    <source>
        <dbReference type="ARBA" id="ARBA00023125"/>
    </source>
</evidence>
<comment type="caution">
    <text evidence="2">The sequence shown here is derived from an EMBL/GenBank/DDBJ whole genome shotgun (WGS) entry which is preliminary data.</text>
</comment>
<dbReference type="GO" id="GO:0003677">
    <property type="term" value="F:DNA binding"/>
    <property type="evidence" value="ECO:0007669"/>
    <property type="project" value="UniProtKB-KW"/>
</dbReference>
<dbReference type="GO" id="GO:0003700">
    <property type="term" value="F:DNA-binding transcription factor activity"/>
    <property type="evidence" value="ECO:0007669"/>
    <property type="project" value="TreeGrafter"/>
</dbReference>
<accession>A0A941IQU5</accession>
<dbReference type="Gene3D" id="1.10.10.10">
    <property type="entry name" value="Winged helix-like DNA-binding domain superfamily/Winged helix DNA-binding domain"/>
    <property type="match status" value="1"/>
</dbReference>
<dbReference type="Pfam" id="PF02082">
    <property type="entry name" value="Rrf2"/>
    <property type="match status" value="1"/>
</dbReference>
<dbReference type="PANTHER" id="PTHR33221">
    <property type="entry name" value="WINGED HELIX-TURN-HELIX TRANSCRIPTIONAL REGULATOR, RRF2 FAMILY"/>
    <property type="match status" value="1"/>
</dbReference>
<dbReference type="AlphaFoldDB" id="A0A941IQU5"/>
<dbReference type="SUPFAM" id="SSF46785">
    <property type="entry name" value="Winged helix' DNA-binding domain"/>
    <property type="match status" value="1"/>
</dbReference>
<keyword evidence="3" id="KW-1185">Reference proteome</keyword>
<keyword evidence="1" id="KW-0238">DNA-binding</keyword>
<dbReference type="NCBIfam" id="TIGR00738">
    <property type="entry name" value="rrf2_super"/>
    <property type="match status" value="1"/>
</dbReference>
<dbReference type="InterPro" id="IPR030489">
    <property type="entry name" value="TR_Rrf2-type_CS"/>
</dbReference>
<dbReference type="InterPro" id="IPR000944">
    <property type="entry name" value="Tscrpt_reg_Rrf2"/>
</dbReference>
<gene>
    <name evidence="2" type="ORF">KDL01_25465</name>
</gene>
<sequence>MRVSARTDYALRVLVSLAADASRPLTCEGIAEQQQIPYRFLKSVVRDLRLAGLVRSQRGCEGGYWIGREAAAISIAEVVRAVDGELFTVNGEVPEPTGYPAPAVRVETLWRGLHAHLTDIFAGVSIADLAGGEPGARAAALFTDALAQA</sequence>
<dbReference type="Proteomes" id="UP000675781">
    <property type="component" value="Unassembled WGS sequence"/>
</dbReference>
<name>A0A941IQU5_9ACTN</name>
<dbReference type="InterPro" id="IPR036390">
    <property type="entry name" value="WH_DNA-bd_sf"/>
</dbReference>
<dbReference type="GO" id="GO:0005829">
    <property type="term" value="C:cytosol"/>
    <property type="evidence" value="ECO:0007669"/>
    <property type="project" value="TreeGrafter"/>
</dbReference>
<dbReference type="PROSITE" id="PS01332">
    <property type="entry name" value="HTH_RRF2_1"/>
    <property type="match status" value="1"/>
</dbReference>
<dbReference type="RefSeq" id="WP_212531128.1">
    <property type="nucleotide sequence ID" value="NZ_JAGSOG010000153.1"/>
</dbReference>
<protein>
    <submittedName>
        <fullName evidence="2">Rrf2 family transcriptional regulator</fullName>
    </submittedName>
</protein>
<evidence type="ECO:0000313" key="2">
    <source>
        <dbReference type="EMBL" id="MBR7836654.1"/>
    </source>
</evidence>
<dbReference type="PROSITE" id="PS51197">
    <property type="entry name" value="HTH_RRF2_2"/>
    <property type="match status" value="1"/>
</dbReference>
<dbReference type="EMBL" id="JAGSOG010000153">
    <property type="protein sequence ID" value="MBR7836654.1"/>
    <property type="molecule type" value="Genomic_DNA"/>
</dbReference>
<dbReference type="InterPro" id="IPR036388">
    <property type="entry name" value="WH-like_DNA-bd_sf"/>
</dbReference>
<proteinExistence type="predicted"/>
<evidence type="ECO:0000313" key="3">
    <source>
        <dbReference type="Proteomes" id="UP000675781"/>
    </source>
</evidence>
<organism evidence="2 3">
    <name type="scientific">Actinospica durhamensis</name>
    <dbReference type="NCBI Taxonomy" id="1508375"/>
    <lineage>
        <taxon>Bacteria</taxon>
        <taxon>Bacillati</taxon>
        <taxon>Actinomycetota</taxon>
        <taxon>Actinomycetes</taxon>
        <taxon>Catenulisporales</taxon>
        <taxon>Actinospicaceae</taxon>
        <taxon>Actinospica</taxon>
    </lineage>
</organism>
<dbReference type="PANTHER" id="PTHR33221:SF5">
    <property type="entry name" value="HTH-TYPE TRANSCRIPTIONAL REGULATOR ISCR"/>
    <property type="match status" value="1"/>
</dbReference>
<reference evidence="2" key="1">
    <citation type="submission" date="2021-04" db="EMBL/GenBank/DDBJ databases">
        <title>Genome based classification of Actinospica acidithermotolerans sp. nov., an actinobacterium isolated from an Indonesian hot spring.</title>
        <authorList>
            <person name="Kusuma A.B."/>
            <person name="Putra K.E."/>
            <person name="Nafisah S."/>
            <person name="Loh J."/>
            <person name="Nouioui I."/>
            <person name="Goodfellow M."/>
        </authorList>
    </citation>
    <scope>NUCLEOTIDE SEQUENCE</scope>
    <source>
        <strain evidence="2">CSCA 57</strain>
    </source>
</reference>